<name>A0AAJ5ZCA4_9CHLR</name>
<evidence type="ECO:0000313" key="4">
    <source>
        <dbReference type="EMBL" id="WFG38365.1"/>
    </source>
</evidence>
<keyword evidence="5" id="KW-1185">Reference proteome</keyword>
<dbReference type="InterPro" id="IPR053959">
    <property type="entry name" value="YvlB/LiaX_N"/>
</dbReference>
<dbReference type="RefSeq" id="WP_342824822.1">
    <property type="nucleotide sequence ID" value="NZ_CP046147.1"/>
</dbReference>
<feature type="compositionally biased region" description="Basic and acidic residues" evidence="1">
    <location>
        <begin position="9"/>
        <end position="22"/>
    </location>
</feature>
<evidence type="ECO:0000259" key="2">
    <source>
        <dbReference type="Pfam" id="PF22746"/>
    </source>
</evidence>
<organism evidence="4 5">
    <name type="scientific">Candidatus Lucifugimonas marina</name>
    <dbReference type="NCBI Taxonomy" id="3038979"/>
    <lineage>
        <taxon>Bacteria</taxon>
        <taxon>Bacillati</taxon>
        <taxon>Chloroflexota</taxon>
        <taxon>Dehalococcoidia</taxon>
        <taxon>SAR202 cluster</taxon>
        <taxon>Candidatus Lucifugimonadales</taxon>
        <taxon>Candidatus Lucifugimonadaceae</taxon>
        <taxon>Candidatus Lucifugimonas</taxon>
    </lineage>
</organism>
<dbReference type="Pfam" id="PF22746">
    <property type="entry name" value="SHOCT-like_DUF2089-C"/>
    <property type="match status" value="1"/>
</dbReference>
<dbReference type="EMBL" id="CP046147">
    <property type="protein sequence ID" value="WFG38365.1"/>
    <property type="molecule type" value="Genomic_DNA"/>
</dbReference>
<reference evidence="5" key="3">
    <citation type="submission" date="2023-06" db="EMBL/GenBank/DDBJ databases">
        <title>Pangenomics reveal diversification of enzyme families and niche specialization in globally abundant SAR202 bacteria.</title>
        <authorList>
            <person name="Saw J.H.W."/>
        </authorList>
    </citation>
    <scope>NUCLEOTIDE SEQUENCE [LARGE SCALE GENOMIC DNA]</scope>
    <source>
        <strain evidence="5">JH1073</strain>
    </source>
</reference>
<reference evidence="4" key="2">
    <citation type="journal article" date="2023" name="Nat. Commun.">
        <title>Cultivation of marine bacteria of the SAR202 clade.</title>
        <authorList>
            <person name="Lim Y."/>
            <person name="Seo J.H."/>
            <person name="Giovannoni S.J."/>
            <person name="Kang I."/>
            <person name="Cho J.C."/>
        </authorList>
    </citation>
    <scope>NUCLEOTIDE SEQUENCE</scope>
    <source>
        <strain evidence="4">JH1073</strain>
    </source>
</reference>
<accession>A0AAJ5ZCA4</accession>
<evidence type="ECO:0000313" key="5">
    <source>
        <dbReference type="Proteomes" id="UP001219901"/>
    </source>
</evidence>
<dbReference type="Proteomes" id="UP001321249">
    <property type="component" value="Unassembled WGS sequence"/>
</dbReference>
<dbReference type="Proteomes" id="UP001219901">
    <property type="component" value="Chromosome"/>
</dbReference>
<feature type="domain" description="YvlB/LiaX N-terminal" evidence="2">
    <location>
        <begin position="22"/>
        <end position="44"/>
    </location>
</feature>
<sequence length="166" mass="17815">MTTAPPTTDRTDRESESTMTSERRQILEMLSAGKISADEAERLLQLTSAGPSASATASTVTSTVAQILDPKFIRIIVEPDPTASGNHARHHVNIRVPLKIIRAGVNLASLIPNDAGNMVQDSLLSKGYKGDLSKLDASALDELIEALQELSIDATVDNHLVKVFVE</sequence>
<feature type="region of interest" description="Disordered" evidence="1">
    <location>
        <begin position="1"/>
        <end position="22"/>
    </location>
</feature>
<dbReference type="AlphaFoldDB" id="A0AAJ5ZCA4"/>
<evidence type="ECO:0000313" key="3">
    <source>
        <dbReference type="EMBL" id="MDG0866947.1"/>
    </source>
</evidence>
<protein>
    <recommendedName>
        <fullName evidence="2">YvlB/LiaX N-terminal domain-containing protein</fullName>
    </recommendedName>
</protein>
<evidence type="ECO:0000313" key="6">
    <source>
        <dbReference type="Proteomes" id="UP001321249"/>
    </source>
</evidence>
<evidence type="ECO:0000256" key="1">
    <source>
        <dbReference type="SAM" id="MobiDB-lite"/>
    </source>
</evidence>
<reference evidence="5 6" key="1">
    <citation type="submission" date="2019-11" db="EMBL/GenBank/DDBJ databases">
        <authorList>
            <person name="Cho J.-C."/>
        </authorList>
    </citation>
    <scope>NUCLEOTIDE SEQUENCE [LARGE SCALE GENOMIC DNA]</scope>
    <source>
        <strain evidence="4 5">JH1073</strain>
        <strain evidence="3 6">JH702</strain>
    </source>
</reference>
<dbReference type="EMBL" id="WMBE01000002">
    <property type="protein sequence ID" value="MDG0866947.1"/>
    <property type="molecule type" value="Genomic_DNA"/>
</dbReference>
<proteinExistence type="predicted"/>
<gene>
    <name evidence="3" type="ORF">GKO46_07665</name>
    <name evidence="4" type="ORF">GKO48_01670</name>
</gene>